<name>A0A8X6VLA7_TRICX</name>
<evidence type="ECO:0000313" key="2">
    <source>
        <dbReference type="Proteomes" id="UP000887159"/>
    </source>
</evidence>
<dbReference type="Proteomes" id="UP000887159">
    <property type="component" value="Unassembled WGS sequence"/>
</dbReference>
<dbReference type="EMBL" id="BMAU01021306">
    <property type="protein sequence ID" value="GFY11589.1"/>
    <property type="molecule type" value="Genomic_DNA"/>
</dbReference>
<protein>
    <submittedName>
        <fullName evidence="1">Uncharacterized protein</fullName>
    </submittedName>
</protein>
<gene>
    <name evidence="1" type="ORF">TNCV_4230581</name>
</gene>
<evidence type="ECO:0000313" key="1">
    <source>
        <dbReference type="EMBL" id="GFY11589.1"/>
    </source>
</evidence>
<reference evidence="1" key="1">
    <citation type="submission" date="2020-08" db="EMBL/GenBank/DDBJ databases">
        <title>Multicomponent nature underlies the extraordinary mechanical properties of spider dragline silk.</title>
        <authorList>
            <person name="Kono N."/>
            <person name="Nakamura H."/>
            <person name="Mori M."/>
            <person name="Yoshida Y."/>
            <person name="Ohtoshi R."/>
            <person name="Malay A.D."/>
            <person name="Moran D.A.P."/>
            <person name="Tomita M."/>
            <person name="Numata K."/>
            <person name="Arakawa K."/>
        </authorList>
    </citation>
    <scope>NUCLEOTIDE SEQUENCE</scope>
</reference>
<proteinExistence type="predicted"/>
<keyword evidence="2" id="KW-1185">Reference proteome</keyword>
<accession>A0A8X6VLA7</accession>
<sequence>MGLYKQKSVVLDGFEQCRMGMSDHYLTEFIQQHSQDHLLSDEAYKVFLKSAVKLYPLLRKDQHSASFLLPLEPCHR</sequence>
<dbReference type="AlphaFoldDB" id="A0A8X6VLA7"/>
<organism evidence="1 2">
    <name type="scientific">Trichonephila clavipes</name>
    <name type="common">Golden silk orbweaver</name>
    <name type="synonym">Nephila clavipes</name>
    <dbReference type="NCBI Taxonomy" id="2585209"/>
    <lineage>
        <taxon>Eukaryota</taxon>
        <taxon>Metazoa</taxon>
        <taxon>Ecdysozoa</taxon>
        <taxon>Arthropoda</taxon>
        <taxon>Chelicerata</taxon>
        <taxon>Arachnida</taxon>
        <taxon>Araneae</taxon>
        <taxon>Araneomorphae</taxon>
        <taxon>Entelegynae</taxon>
        <taxon>Araneoidea</taxon>
        <taxon>Nephilidae</taxon>
        <taxon>Trichonephila</taxon>
    </lineage>
</organism>
<comment type="caution">
    <text evidence="1">The sequence shown here is derived from an EMBL/GenBank/DDBJ whole genome shotgun (WGS) entry which is preliminary data.</text>
</comment>